<dbReference type="GO" id="GO:0005739">
    <property type="term" value="C:mitochondrion"/>
    <property type="evidence" value="ECO:0007669"/>
    <property type="project" value="InterPro"/>
</dbReference>
<name>A0A9P0AUH8_BRAAE</name>
<evidence type="ECO:0008006" key="3">
    <source>
        <dbReference type="Google" id="ProtNLM"/>
    </source>
</evidence>
<dbReference type="PANTHER" id="PTHR28589">
    <property type="entry name" value="28S RIBOSOMAL PROTEIN S34, MITOCHONDRIAL"/>
    <property type="match status" value="1"/>
</dbReference>
<organism evidence="1 2">
    <name type="scientific">Brassicogethes aeneus</name>
    <name type="common">Rape pollen beetle</name>
    <name type="synonym">Meligethes aeneus</name>
    <dbReference type="NCBI Taxonomy" id="1431903"/>
    <lineage>
        <taxon>Eukaryota</taxon>
        <taxon>Metazoa</taxon>
        <taxon>Ecdysozoa</taxon>
        <taxon>Arthropoda</taxon>
        <taxon>Hexapoda</taxon>
        <taxon>Insecta</taxon>
        <taxon>Pterygota</taxon>
        <taxon>Neoptera</taxon>
        <taxon>Endopterygota</taxon>
        <taxon>Coleoptera</taxon>
        <taxon>Polyphaga</taxon>
        <taxon>Cucujiformia</taxon>
        <taxon>Nitidulidae</taxon>
        <taxon>Meligethinae</taxon>
        <taxon>Brassicogethes</taxon>
    </lineage>
</organism>
<dbReference type="OrthoDB" id="16434at2759"/>
<dbReference type="Pfam" id="PF16053">
    <property type="entry name" value="MRP-S34"/>
    <property type="match status" value="1"/>
</dbReference>
<dbReference type="Proteomes" id="UP001154078">
    <property type="component" value="Chromosome 1"/>
</dbReference>
<accession>A0A9P0AUH8</accession>
<dbReference type="AlphaFoldDB" id="A0A9P0AUH8"/>
<reference evidence="1" key="1">
    <citation type="submission" date="2021-12" db="EMBL/GenBank/DDBJ databases">
        <authorList>
            <person name="King R."/>
        </authorList>
    </citation>
    <scope>NUCLEOTIDE SEQUENCE</scope>
</reference>
<keyword evidence="2" id="KW-1185">Reference proteome</keyword>
<evidence type="ECO:0000313" key="2">
    <source>
        <dbReference type="Proteomes" id="UP001154078"/>
    </source>
</evidence>
<dbReference type="InterPro" id="IPR032053">
    <property type="entry name" value="Ribosomal_mS34"/>
</dbReference>
<dbReference type="PANTHER" id="PTHR28589:SF1">
    <property type="entry name" value="SMALL RIBOSOMAL SUBUNIT PROTEIN MS34"/>
    <property type="match status" value="1"/>
</dbReference>
<proteinExistence type="predicted"/>
<evidence type="ECO:0000313" key="1">
    <source>
        <dbReference type="EMBL" id="CAH0547451.1"/>
    </source>
</evidence>
<dbReference type="GO" id="GO:0003735">
    <property type="term" value="F:structural constituent of ribosome"/>
    <property type="evidence" value="ECO:0007669"/>
    <property type="project" value="InterPro"/>
</dbReference>
<gene>
    <name evidence="1" type="ORF">MELIAE_LOCUS1438</name>
</gene>
<sequence>MPYKYIGRKHDFIGKTLWEIVGNLKNFGMGRIVARSRFERYPEPSFLKIIKVETLPNPEKPSYDDVRKVRVWVEKVFRGVKQPKPMVIESTSYKTDYKLIPKDQEDAYCRFKEVKQEHVKIVPKTVDFPPIMQELLKRDMISRGEKVTEVPKLELVYNKSSKQKYKIAEKDEKPDVNITLGLGTPISPSLYEGVKL</sequence>
<dbReference type="EMBL" id="OV121132">
    <property type="protein sequence ID" value="CAH0547451.1"/>
    <property type="molecule type" value="Genomic_DNA"/>
</dbReference>
<protein>
    <recommendedName>
        <fullName evidence="3">Mitochondrial ribosomal protein S34</fullName>
    </recommendedName>
</protein>